<dbReference type="PATRIC" id="fig|106592.7.peg.4101"/>
<protein>
    <recommendedName>
        <fullName evidence="1">Rap1a immunity protein domain-containing protein</fullName>
    </recommendedName>
</protein>
<evidence type="ECO:0000259" key="1">
    <source>
        <dbReference type="Pfam" id="PF18602"/>
    </source>
</evidence>
<evidence type="ECO:0000313" key="3">
    <source>
        <dbReference type="Proteomes" id="UP000037425"/>
    </source>
</evidence>
<dbReference type="Pfam" id="PF18602">
    <property type="entry name" value="Rap1a"/>
    <property type="match status" value="1"/>
</dbReference>
<dbReference type="AlphaFoldDB" id="A0A0L8BJ27"/>
<reference evidence="3" key="1">
    <citation type="submission" date="2015-07" db="EMBL/GenBank/DDBJ databases">
        <title>Whole genome sequence of an Ensifer adhaerens strain isolated from a cave pool in the Wind Cave National Park.</title>
        <authorList>
            <person name="Eng W.W.H."/>
            <person name="Gan H.M."/>
            <person name="Barton H.A."/>
            <person name="Savka M.A."/>
        </authorList>
    </citation>
    <scope>NUCLEOTIDE SEQUENCE [LARGE SCALE GENOMIC DNA]</scope>
    <source>
        <strain evidence="3">SD006</strain>
    </source>
</reference>
<proteinExistence type="predicted"/>
<dbReference type="Proteomes" id="UP000037425">
    <property type="component" value="Unassembled WGS sequence"/>
</dbReference>
<feature type="domain" description="Rap1a immunity protein" evidence="1">
    <location>
        <begin position="2"/>
        <end position="66"/>
    </location>
</feature>
<comment type="caution">
    <text evidence="2">The sequence shown here is derived from an EMBL/GenBank/DDBJ whole genome shotgun (WGS) entry which is preliminary data.</text>
</comment>
<dbReference type="InterPro" id="IPR041238">
    <property type="entry name" value="Rap1a"/>
</dbReference>
<evidence type="ECO:0000313" key="2">
    <source>
        <dbReference type="EMBL" id="KOF14600.1"/>
    </source>
</evidence>
<organism evidence="2 3">
    <name type="scientific">Ensifer adhaerens</name>
    <name type="common">Sinorhizobium morelense</name>
    <dbReference type="NCBI Taxonomy" id="106592"/>
    <lineage>
        <taxon>Bacteria</taxon>
        <taxon>Pseudomonadati</taxon>
        <taxon>Pseudomonadota</taxon>
        <taxon>Alphaproteobacteria</taxon>
        <taxon>Hyphomicrobiales</taxon>
        <taxon>Rhizobiaceae</taxon>
        <taxon>Sinorhizobium/Ensifer group</taxon>
        <taxon>Ensifer</taxon>
    </lineage>
</organism>
<dbReference type="EMBL" id="LGAP01000025">
    <property type="protein sequence ID" value="KOF14600.1"/>
    <property type="molecule type" value="Genomic_DNA"/>
</dbReference>
<accession>A0A0L8BJ27</accession>
<gene>
    <name evidence="2" type="ORF">AC244_26585</name>
</gene>
<name>A0A0L8BJ27_ENSAD</name>
<sequence>MLTYVSGVVDTLLEVRGGEVDNRACVTGGTPRRDVEILTCAYLENNPEARQYRGAMAVIGARQQSYCPE</sequence>